<feature type="transmembrane region" description="Helical" evidence="1">
    <location>
        <begin position="192"/>
        <end position="225"/>
    </location>
</feature>
<dbReference type="PANTHER" id="PTHR11161:SF0">
    <property type="entry name" value="O-ACYLTRANSFERASE LIKE PROTEIN"/>
    <property type="match status" value="1"/>
</dbReference>
<dbReference type="EMBL" id="CATQJL010000112">
    <property type="protein sequence ID" value="CAJ0594643.1"/>
    <property type="molecule type" value="Genomic_DNA"/>
</dbReference>
<sequence>MRVFLAYSIYTNGADLLNVSPYKQGTIKSLASIRFLSMTWVVAGHVMMDIGISDTLRPSMEIFNPFLSTTILNAFFSVDTFFVLSGILVSYLFFKHKPSAAYVKNLMVWIMYYVHRYVRLTPPIMVFIWLFVTLTPLINGPWAQTAVDVQMSMYQPCEKYWWRNLLYINNLFDMTQSCYLITWYLAVDTQLYVVAPIFLIIFYISWIAGYAFICLCIAASIGYVYYITIRYDLSAVLMGAFALNDLKFGL</sequence>
<feature type="transmembrane region" description="Helical" evidence="1">
    <location>
        <begin position="72"/>
        <end position="94"/>
    </location>
</feature>
<keyword evidence="1" id="KW-0472">Membrane</keyword>
<name>A0AA36GM72_CYLNA</name>
<protein>
    <recommendedName>
        <fullName evidence="2">Acyltransferase 3 domain-containing protein</fullName>
    </recommendedName>
</protein>
<comment type="caution">
    <text evidence="3">The sequence shown here is derived from an EMBL/GenBank/DDBJ whole genome shotgun (WGS) entry which is preliminary data.</text>
</comment>
<organism evidence="3 4">
    <name type="scientific">Cylicocyclus nassatus</name>
    <name type="common">Nematode worm</name>
    <dbReference type="NCBI Taxonomy" id="53992"/>
    <lineage>
        <taxon>Eukaryota</taxon>
        <taxon>Metazoa</taxon>
        <taxon>Ecdysozoa</taxon>
        <taxon>Nematoda</taxon>
        <taxon>Chromadorea</taxon>
        <taxon>Rhabditida</taxon>
        <taxon>Rhabditina</taxon>
        <taxon>Rhabditomorpha</taxon>
        <taxon>Strongyloidea</taxon>
        <taxon>Strongylidae</taxon>
        <taxon>Cylicocyclus</taxon>
    </lineage>
</organism>
<keyword evidence="4" id="KW-1185">Reference proteome</keyword>
<dbReference type="InterPro" id="IPR002656">
    <property type="entry name" value="Acyl_transf_3_dom"/>
</dbReference>
<feature type="transmembrane region" description="Helical" evidence="1">
    <location>
        <begin position="124"/>
        <end position="143"/>
    </location>
</feature>
<dbReference type="GO" id="GO:0016747">
    <property type="term" value="F:acyltransferase activity, transferring groups other than amino-acyl groups"/>
    <property type="evidence" value="ECO:0007669"/>
    <property type="project" value="InterPro"/>
</dbReference>
<evidence type="ECO:0000313" key="3">
    <source>
        <dbReference type="EMBL" id="CAJ0594643.1"/>
    </source>
</evidence>
<dbReference type="AlphaFoldDB" id="A0AA36GM72"/>
<gene>
    <name evidence="3" type="ORF">CYNAS_LOCUS6626</name>
</gene>
<dbReference type="Proteomes" id="UP001176961">
    <property type="component" value="Unassembled WGS sequence"/>
</dbReference>
<dbReference type="Pfam" id="PF01757">
    <property type="entry name" value="Acyl_transf_3"/>
    <property type="match status" value="1"/>
</dbReference>
<feature type="domain" description="Acyltransferase 3" evidence="2">
    <location>
        <begin position="30"/>
        <end position="236"/>
    </location>
</feature>
<keyword evidence="1" id="KW-0812">Transmembrane</keyword>
<keyword evidence="1" id="KW-1133">Transmembrane helix</keyword>
<proteinExistence type="predicted"/>
<evidence type="ECO:0000256" key="1">
    <source>
        <dbReference type="SAM" id="Phobius"/>
    </source>
</evidence>
<feature type="transmembrane region" description="Helical" evidence="1">
    <location>
        <begin position="33"/>
        <end position="52"/>
    </location>
</feature>
<reference evidence="3" key="1">
    <citation type="submission" date="2023-07" db="EMBL/GenBank/DDBJ databases">
        <authorList>
            <consortium name="CYATHOMIX"/>
        </authorList>
    </citation>
    <scope>NUCLEOTIDE SEQUENCE</scope>
    <source>
        <strain evidence="3">N/A</strain>
    </source>
</reference>
<dbReference type="PANTHER" id="PTHR11161">
    <property type="entry name" value="O-ACYLTRANSFERASE"/>
    <property type="match status" value="1"/>
</dbReference>
<evidence type="ECO:0000259" key="2">
    <source>
        <dbReference type="Pfam" id="PF01757"/>
    </source>
</evidence>
<dbReference type="InterPro" id="IPR052728">
    <property type="entry name" value="O2_lipid_transport_reg"/>
</dbReference>
<accession>A0AA36GM72</accession>
<evidence type="ECO:0000313" key="4">
    <source>
        <dbReference type="Proteomes" id="UP001176961"/>
    </source>
</evidence>